<evidence type="ECO:0000256" key="3">
    <source>
        <dbReference type="ARBA" id="ARBA00022692"/>
    </source>
</evidence>
<comment type="caution">
    <text evidence="14">The sequence shown here is derived from an EMBL/GenBank/DDBJ whole genome shotgun (WGS) entry which is preliminary data.</text>
</comment>
<organism evidence="14 15">
    <name type="scientific">Chlamydomonas incerta</name>
    <dbReference type="NCBI Taxonomy" id="51695"/>
    <lineage>
        <taxon>Eukaryota</taxon>
        <taxon>Viridiplantae</taxon>
        <taxon>Chlorophyta</taxon>
        <taxon>core chlorophytes</taxon>
        <taxon>Chlorophyceae</taxon>
        <taxon>CS clade</taxon>
        <taxon>Chlamydomonadales</taxon>
        <taxon>Chlamydomonadaceae</taxon>
        <taxon>Chlamydomonas</taxon>
    </lineage>
</organism>
<dbReference type="InterPro" id="IPR001320">
    <property type="entry name" value="Iontro_rcpt_C"/>
</dbReference>
<sequence length="741" mass="73935">MAMTLQVLAEFSARRLGARMTILGYGFLVLILLNTYMAVLASRLTVSSIKMNIKGLSDLAAKPVGTFVDYVDLVKSRTSLLSVVPLPWDNLEDEAKMLQKLRAGEIAALLMDAPWAQYQAATSCDLYIVDTKDKVLPFNYGLGYPPDTDPTLIKDTNTAMTAMMEEGIYTAIEGKYVNPPITCPSKIAQSDLASAQVSFEQVSGLWIFLAIIMGAGWTVDLCIAGYKIYKRRRLHAAKTAAAPAGEEGDADEQPTIARSASADEGALSGKFGGGGGALSGKFGGGGGGSGKDGKDGKDAKGALASLQNARSFSTSFGSMSGFKRATSFFRRPEVAKSWMAIGEASTVEEMVELLEMQIRHMDARLRKTLPALERSLAKNQDLIESVVEALQMNGAMASGYTTGAGGAGGAGRVILASTDVGSPMGDRSVRTVGGAGSVMTDGDDTVVLSPRGTAQLPMPPSAAAGMAPSPLRNGLRASSSTTGFATTSYNGVGSGAAAVGAAFGAAQGATSASGVVLRTPSSSIRANSITRGPSRVQFTNAAAAPIGGGAAARSVGTSSGAGNAAVAQAAEGVLSAYVPTSPNGGAEGGAEGGAGAGAASSAVVSPTATMLAGEMVSARAGSSFRAISSTSVAPGGGGGFLVAAADGGVYDTDLPGSPRPTLQGSALPDGVALGASGGTGTGNGGGGGSDRGISATMLASSLGSVSGAPVGESTAAAATASPAARTVASPLGRKPSTASNL</sequence>
<keyword evidence="6 12" id="KW-0472">Membrane</keyword>
<gene>
    <name evidence="14" type="ORF">HXX76_010679</name>
</gene>
<evidence type="ECO:0000256" key="1">
    <source>
        <dbReference type="ARBA" id="ARBA00004141"/>
    </source>
</evidence>
<keyword evidence="2" id="KW-0813">Transport</keyword>
<feature type="region of interest" description="Disordered" evidence="11">
    <location>
        <begin position="652"/>
        <end position="741"/>
    </location>
</feature>
<feature type="transmembrane region" description="Helical" evidence="12">
    <location>
        <begin position="205"/>
        <end position="229"/>
    </location>
</feature>
<evidence type="ECO:0000256" key="11">
    <source>
        <dbReference type="SAM" id="MobiDB-lite"/>
    </source>
</evidence>
<evidence type="ECO:0000313" key="14">
    <source>
        <dbReference type="EMBL" id="KAG2429899.1"/>
    </source>
</evidence>
<dbReference type="InterPro" id="IPR015683">
    <property type="entry name" value="Ionotropic_Glu_rcpt"/>
</dbReference>
<evidence type="ECO:0000256" key="8">
    <source>
        <dbReference type="ARBA" id="ARBA00023180"/>
    </source>
</evidence>
<evidence type="ECO:0000313" key="15">
    <source>
        <dbReference type="Proteomes" id="UP000650467"/>
    </source>
</evidence>
<dbReference type="OrthoDB" id="537665at2759"/>
<evidence type="ECO:0000256" key="7">
    <source>
        <dbReference type="ARBA" id="ARBA00023170"/>
    </source>
</evidence>
<dbReference type="Pfam" id="PF00060">
    <property type="entry name" value="Lig_chan"/>
    <property type="match status" value="1"/>
</dbReference>
<evidence type="ECO:0000256" key="10">
    <source>
        <dbReference type="ARBA" id="ARBA00023303"/>
    </source>
</evidence>
<feature type="compositionally biased region" description="Low complexity" evidence="11">
    <location>
        <begin position="707"/>
        <end position="730"/>
    </location>
</feature>
<keyword evidence="7" id="KW-0675">Receptor</keyword>
<evidence type="ECO:0000256" key="2">
    <source>
        <dbReference type="ARBA" id="ARBA00022448"/>
    </source>
</evidence>
<evidence type="ECO:0000256" key="12">
    <source>
        <dbReference type="SAM" id="Phobius"/>
    </source>
</evidence>
<proteinExistence type="predicted"/>
<feature type="transmembrane region" description="Helical" evidence="12">
    <location>
        <begin position="21"/>
        <end position="41"/>
    </location>
</feature>
<dbReference type="Gene3D" id="3.40.190.10">
    <property type="entry name" value="Periplasmic binding protein-like II"/>
    <property type="match status" value="2"/>
</dbReference>
<evidence type="ECO:0000256" key="6">
    <source>
        <dbReference type="ARBA" id="ARBA00023136"/>
    </source>
</evidence>
<evidence type="ECO:0000256" key="4">
    <source>
        <dbReference type="ARBA" id="ARBA00022989"/>
    </source>
</evidence>
<dbReference type="EMBL" id="JAEHOC010000029">
    <property type="protein sequence ID" value="KAG2429899.1"/>
    <property type="molecule type" value="Genomic_DNA"/>
</dbReference>
<dbReference type="GO" id="GO:0015276">
    <property type="term" value="F:ligand-gated monoatomic ion channel activity"/>
    <property type="evidence" value="ECO:0007669"/>
    <property type="project" value="InterPro"/>
</dbReference>
<keyword evidence="10" id="KW-0407">Ion channel</keyword>
<feature type="domain" description="Ionotropic glutamate receptor C-terminal" evidence="13">
    <location>
        <begin position="3"/>
        <end position="211"/>
    </location>
</feature>
<comment type="subcellular location">
    <subcellularLocation>
        <location evidence="1">Membrane</location>
        <topology evidence="1">Multi-pass membrane protein</topology>
    </subcellularLocation>
</comment>
<reference evidence="14" key="1">
    <citation type="journal article" date="2020" name="bioRxiv">
        <title>Comparative genomics of Chlamydomonas.</title>
        <authorList>
            <person name="Craig R.J."/>
            <person name="Hasan A.R."/>
            <person name="Ness R.W."/>
            <person name="Keightley P.D."/>
        </authorList>
    </citation>
    <scope>NUCLEOTIDE SEQUENCE</scope>
    <source>
        <strain evidence="14">SAG 7.73</strain>
    </source>
</reference>
<dbReference type="PANTHER" id="PTHR18966">
    <property type="entry name" value="IONOTROPIC GLUTAMATE RECEPTOR"/>
    <property type="match status" value="1"/>
</dbReference>
<evidence type="ECO:0000256" key="9">
    <source>
        <dbReference type="ARBA" id="ARBA00023286"/>
    </source>
</evidence>
<keyword evidence="9" id="KW-1071">Ligand-gated ion channel</keyword>
<dbReference type="AlphaFoldDB" id="A0A835VY42"/>
<dbReference type="SUPFAM" id="SSF53850">
    <property type="entry name" value="Periplasmic binding protein-like II"/>
    <property type="match status" value="1"/>
</dbReference>
<feature type="compositionally biased region" description="Gly residues" evidence="11">
    <location>
        <begin position="675"/>
        <end position="690"/>
    </location>
</feature>
<protein>
    <recommendedName>
        <fullName evidence="13">Ionotropic glutamate receptor C-terminal domain-containing protein</fullName>
    </recommendedName>
</protein>
<dbReference type="Proteomes" id="UP000650467">
    <property type="component" value="Unassembled WGS sequence"/>
</dbReference>
<accession>A0A835VY42</accession>
<name>A0A835VY42_CHLIN</name>
<keyword evidence="8" id="KW-0325">Glycoprotein</keyword>
<keyword evidence="3 12" id="KW-0812">Transmembrane</keyword>
<keyword evidence="15" id="KW-1185">Reference proteome</keyword>
<keyword evidence="5" id="KW-0406">Ion transport</keyword>
<keyword evidence="4 12" id="KW-1133">Transmembrane helix</keyword>
<evidence type="ECO:0000259" key="13">
    <source>
        <dbReference type="Pfam" id="PF00060"/>
    </source>
</evidence>
<dbReference type="GO" id="GO:0016020">
    <property type="term" value="C:membrane"/>
    <property type="evidence" value="ECO:0007669"/>
    <property type="project" value="UniProtKB-SubCell"/>
</dbReference>
<evidence type="ECO:0000256" key="5">
    <source>
        <dbReference type="ARBA" id="ARBA00023065"/>
    </source>
</evidence>